<feature type="region of interest" description="Disordered" evidence="1">
    <location>
        <begin position="22"/>
        <end position="108"/>
    </location>
</feature>
<dbReference type="AlphaFoldDB" id="A0A1C7Z7N0"/>
<accession>A0A1C7Z7N0</accession>
<gene>
    <name evidence="3" type="ORF">AFK24_05785</name>
</gene>
<protein>
    <recommendedName>
        <fullName evidence="5">Secreted protein</fullName>
    </recommendedName>
</protein>
<feature type="compositionally biased region" description="Polar residues" evidence="1">
    <location>
        <begin position="32"/>
        <end position="59"/>
    </location>
</feature>
<sequence length="108" mass="11163">MSTTLLSAVTATLLAAACLTAFADPPKKHNRTSTVSESTSYQPSTNSAPNVEYNNSADNANGPIQAIGRSGSHSMHPNAPVAAEQFADDEVEASQQIGDDYPNAPGSN</sequence>
<evidence type="ECO:0008006" key="5">
    <source>
        <dbReference type="Google" id="ProtNLM"/>
    </source>
</evidence>
<dbReference type="RefSeq" id="WP_065832323.1">
    <property type="nucleotide sequence ID" value="NZ_LGSI01000020.1"/>
</dbReference>
<name>A0A1C7Z7N0_PSESX</name>
<evidence type="ECO:0000313" key="4">
    <source>
        <dbReference type="Proteomes" id="UP000093104"/>
    </source>
</evidence>
<keyword evidence="2" id="KW-0732">Signal</keyword>
<organism evidence="3 4">
    <name type="scientific">Pseudomonas syringae</name>
    <dbReference type="NCBI Taxonomy" id="317"/>
    <lineage>
        <taxon>Bacteria</taxon>
        <taxon>Pseudomonadati</taxon>
        <taxon>Pseudomonadota</taxon>
        <taxon>Gammaproteobacteria</taxon>
        <taxon>Pseudomonadales</taxon>
        <taxon>Pseudomonadaceae</taxon>
        <taxon>Pseudomonas</taxon>
    </lineage>
</organism>
<dbReference type="OrthoDB" id="7107992at2"/>
<feature type="chain" id="PRO_5008892216" description="Secreted protein" evidence="2">
    <location>
        <begin position="24"/>
        <end position="108"/>
    </location>
</feature>
<proteinExistence type="predicted"/>
<reference evidence="3 4" key="1">
    <citation type="submission" date="2015-07" db="EMBL/GenBank/DDBJ databases">
        <title>Draft genome sequence of a diazotrophic, plant growth-promoting rhizobacterium of the Pseudomonas syringae complex.</title>
        <authorList>
            <person name="Patten C.L."/>
            <person name="Jeong H."/>
        </authorList>
    </citation>
    <scope>NUCLEOTIDE SEQUENCE [LARGE SCALE GENOMIC DNA]</scope>
    <source>
        <strain evidence="3 4">GR12-2</strain>
    </source>
</reference>
<dbReference type="Proteomes" id="UP000093104">
    <property type="component" value="Unassembled WGS sequence"/>
</dbReference>
<evidence type="ECO:0000256" key="1">
    <source>
        <dbReference type="SAM" id="MobiDB-lite"/>
    </source>
</evidence>
<evidence type="ECO:0000256" key="2">
    <source>
        <dbReference type="SAM" id="SignalP"/>
    </source>
</evidence>
<evidence type="ECO:0000313" key="3">
    <source>
        <dbReference type="EMBL" id="OCR26062.1"/>
    </source>
</evidence>
<feature type="signal peptide" evidence="2">
    <location>
        <begin position="1"/>
        <end position="23"/>
    </location>
</feature>
<comment type="caution">
    <text evidence="3">The sequence shown here is derived from an EMBL/GenBank/DDBJ whole genome shotgun (WGS) entry which is preliminary data.</text>
</comment>
<dbReference type="EMBL" id="LGSI01000020">
    <property type="protein sequence ID" value="OCR26062.1"/>
    <property type="molecule type" value="Genomic_DNA"/>
</dbReference>